<sequence length="65" mass="7879">MPKFEVSIEEYKKLYRSREARNHYRNTLAEDLPSYIKFRDGCLKGSNEEVDFQFVARIPIYAWCR</sequence>
<dbReference type="EMBL" id="LNRQ01000007">
    <property type="protein sequence ID" value="KZM86330.1"/>
    <property type="molecule type" value="Genomic_DNA"/>
</dbReference>
<gene>
    <name evidence="1" type="ORF">DCAR_023464</name>
    <name evidence="2" type="ORF">DCAR_0726916</name>
</gene>
<reference evidence="2" key="2">
    <citation type="submission" date="2022-03" db="EMBL/GenBank/DDBJ databases">
        <title>Draft title - Genomic analysis of global carrot germplasm unveils the trajectory of domestication and the origin of high carotenoid orange carrot.</title>
        <authorList>
            <person name="Iorizzo M."/>
            <person name="Ellison S."/>
            <person name="Senalik D."/>
            <person name="Macko-Podgorni A."/>
            <person name="Grzebelus D."/>
            <person name="Bostan H."/>
            <person name="Rolling W."/>
            <person name="Curaba J."/>
            <person name="Simon P."/>
        </authorList>
    </citation>
    <scope>NUCLEOTIDE SEQUENCE</scope>
    <source>
        <tissue evidence="2">Leaf</tissue>
    </source>
</reference>
<keyword evidence="3" id="KW-1185">Reference proteome</keyword>
<reference evidence="1" key="1">
    <citation type="journal article" date="2016" name="Nat. Genet.">
        <title>A high-quality carrot genome assembly provides new insights into carotenoid accumulation and asterid genome evolution.</title>
        <authorList>
            <person name="Iorizzo M."/>
            <person name="Ellison S."/>
            <person name="Senalik D."/>
            <person name="Zeng P."/>
            <person name="Satapoomin P."/>
            <person name="Huang J."/>
            <person name="Bowman M."/>
            <person name="Iovene M."/>
            <person name="Sanseverino W."/>
            <person name="Cavagnaro P."/>
            <person name="Yildiz M."/>
            <person name="Macko-Podgorni A."/>
            <person name="Moranska E."/>
            <person name="Grzebelus E."/>
            <person name="Grzebelus D."/>
            <person name="Ashrafi H."/>
            <person name="Zheng Z."/>
            <person name="Cheng S."/>
            <person name="Spooner D."/>
            <person name="Van Deynze A."/>
            <person name="Simon P."/>
        </authorList>
    </citation>
    <scope>NUCLEOTIDE SEQUENCE [LARGE SCALE GENOMIC DNA]</scope>
    <source>
        <tissue evidence="1">Leaf</tissue>
    </source>
</reference>
<organism evidence="1">
    <name type="scientific">Daucus carota subsp. sativus</name>
    <name type="common">Carrot</name>
    <dbReference type="NCBI Taxonomy" id="79200"/>
    <lineage>
        <taxon>Eukaryota</taxon>
        <taxon>Viridiplantae</taxon>
        <taxon>Streptophyta</taxon>
        <taxon>Embryophyta</taxon>
        <taxon>Tracheophyta</taxon>
        <taxon>Spermatophyta</taxon>
        <taxon>Magnoliopsida</taxon>
        <taxon>eudicotyledons</taxon>
        <taxon>Gunneridae</taxon>
        <taxon>Pentapetalae</taxon>
        <taxon>asterids</taxon>
        <taxon>campanulids</taxon>
        <taxon>Apiales</taxon>
        <taxon>Apiaceae</taxon>
        <taxon>Apioideae</taxon>
        <taxon>Scandiceae</taxon>
        <taxon>Daucinae</taxon>
        <taxon>Daucus</taxon>
        <taxon>Daucus sect. Daucus</taxon>
    </lineage>
</organism>
<evidence type="ECO:0000313" key="2">
    <source>
        <dbReference type="EMBL" id="WOH07486.1"/>
    </source>
</evidence>
<dbReference type="EMBL" id="CP093349">
    <property type="protein sequence ID" value="WOH07486.1"/>
    <property type="molecule type" value="Genomic_DNA"/>
</dbReference>
<dbReference type="Proteomes" id="UP000077755">
    <property type="component" value="Chromosome 7"/>
</dbReference>
<proteinExistence type="predicted"/>
<dbReference type="Gramene" id="KZM86330">
    <property type="protein sequence ID" value="KZM86330"/>
    <property type="gene ID" value="DCAR_023464"/>
</dbReference>
<evidence type="ECO:0000313" key="3">
    <source>
        <dbReference type="Proteomes" id="UP000077755"/>
    </source>
</evidence>
<name>A0A161ZK34_DAUCS</name>
<protein>
    <submittedName>
        <fullName evidence="1">Uncharacterized protein</fullName>
    </submittedName>
</protein>
<dbReference type="AlphaFoldDB" id="A0A161ZK34"/>
<evidence type="ECO:0000313" key="1">
    <source>
        <dbReference type="EMBL" id="KZM86330.1"/>
    </source>
</evidence>
<accession>A0A161ZK34</accession>